<organism evidence="1 2">
    <name type="scientific">Roseburia yibonii</name>
    <dbReference type="NCBI Taxonomy" id="2763063"/>
    <lineage>
        <taxon>Bacteria</taxon>
        <taxon>Bacillati</taxon>
        <taxon>Bacillota</taxon>
        <taxon>Clostridia</taxon>
        <taxon>Lachnospirales</taxon>
        <taxon>Lachnospiraceae</taxon>
        <taxon>Roseburia</taxon>
    </lineage>
</organism>
<keyword evidence="2" id="KW-1185">Reference proteome</keyword>
<name>A0ABR7I7W8_9FIRM</name>
<protein>
    <submittedName>
        <fullName evidence="1">Phage tail protein</fullName>
    </submittedName>
</protein>
<dbReference type="RefSeq" id="WP_186981638.1">
    <property type="nucleotide sequence ID" value="NZ_JACOQH010000002.1"/>
</dbReference>
<dbReference type="Proteomes" id="UP000621540">
    <property type="component" value="Unassembled WGS sequence"/>
</dbReference>
<accession>A0ABR7I7W8</accession>
<gene>
    <name evidence="1" type="ORF">H8Z76_03020</name>
</gene>
<dbReference type="InterPro" id="IPR010633">
    <property type="entry name" value="Phage_lambda_GpZ"/>
</dbReference>
<dbReference type="Pfam" id="PF06763">
    <property type="entry name" value="Minor_tail_Z"/>
    <property type="match status" value="1"/>
</dbReference>
<evidence type="ECO:0000313" key="1">
    <source>
        <dbReference type="EMBL" id="MBC5753005.1"/>
    </source>
</evidence>
<proteinExistence type="predicted"/>
<evidence type="ECO:0000313" key="2">
    <source>
        <dbReference type="Proteomes" id="UP000621540"/>
    </source>
</evidence>
<sequence>MIEVRIPEEKINEIDKKLQEVQEKTPNELKKVVNASAKEARKELAKEVQKRYASKKYNAKGIREQISIENATVGKVEATLKAKGEATELGDFKVSNMTPGTRKMVRAKVLRSGGMERLYDAFVVRFKSGHVAVVERAHGKYMRAAKKKNKHWEKLEKKLSPSVPQMIGQAYDKGDVDLQQTLYKKLEEHIGAVLGGTK</sequence>
<dbReference type="EMBL" id="JACOQH010000002">
    <property type="protein sequence ID" value="MBC5753005.1"/>
    <property type="molecule type" value="Genomic_DNA"/>
</dbReference>
<reference evidence="1 2" key="1">
    <citation type="submission" date="2020-08" db="EMBL/GenBank/DDBJ databases">
        <title>Genome public.</title>
        <authorList>
            <person name="Liu C."/>
            <person name="Sun Q."/>
        </authorList>
    </citation>
    <scope>NUCLEOTIDE SEQUENCE [LARGE SCALE GENOMIC DNA]</scope>
    <source>
        <strain evidence="1 2">BX0805</strain>
    </source>
</reference>
<comment type="caution">
    <text evidence="1">The sequence shown here is derived from an EMBL/GenBank/DDBJ whole genome shotgun (WGS) entry which is preliminary data.</text>
</comment>